<dbReference type="GO" id="GO:0034431">
    <property type="term" value="F:bis(5'-adenosyl)-hexaphosphatase activity"/>
    <property type="evidence" value="ECO:0007669"/>
    <property type="project" value="TreeGrafter"/>
</dbReference>
<feature type="compositionally biased region" description="Polar residues" evidence="5">
    <location>
        <begin position="11"/>
        <end position="26"/>
    </location>
</feature>
<gene>
    <name evidence="6" type="ORF">ROA7023_01932</name>
</gene>
<proteinExistence type="predicted"/>
<dbReference type="GO" id="GO:0000298">
    <property type="term" value="F:endopolyphosphatase activity"/>
    <property type="evidence" value="ECO:0007669"/>
    <property type="project" value="TreeGrafter"/>
</dbReference>
<dbReference type="GO" id="GO:0034432">
    <property type="term" value="F:bis(5'-adenosyl)-pentaphosphatase activity"/>
    <property type="evidence" value="ECO:0007669"/>
    <property type="project" value="TreeGrafter"/>
</dbReference>
<dbReference type="GO" id="GO:0005737">
    <property type="term" value="C:cytoplasm"/>
    <property type="evidence" value="ECO:0007669"/>
    <property type="project" value="TreeGrafter"/>
</dbReference>
<evidence type="ECO:0000256" key="5">
    <source>
        <dbReference type="SAM" id="MobiDB-lite"/>
    </source>
</evidence>
<dbReference type="GO" id="GO:1901911">
    <property type="term" value="P:adenosine 5'-(hexahydrogen pentaphosphate) catabolic process"/>
    <property type="evidence" value="ECO:0007669"/>
    <property type="project" value="TreeGrafter"/>
</dbReference>
<comment type="cofactor">
    <cofactor evidence="1">
        <name>Mg(2+)</name>
        <dbReference type="ChEBI" id="CHEBI:18420"/>
    </cofactor>
</comment>
<dbReference type="EMBL" id="FWFZ01000008">
    <property type="protein sequence ID" value="SLN46621.1"/>
    <property type="molecule type" value="Genomic_DNA"/>
</dbReference>
<dbReference type="Proteomes" id="UP000193900">
    <property type="component" value="Unassembled WGS sequence"/>
</dbReference>
<dbReference type="CDD" id="cd04666">
    <property type="entry name" value="NUDIX_DIPP2_like_Nudt4"/>
    <property type="match status" value="1"/>
</dbReference>
<dbReference type="InterPro" id="IPR047198">
    <property type="entry name" value="DDP-like_NUDIX"/>
</dbReference>
<dbReference type="GO" id="GO:0046872">
    <property type="term" value="F:metal ion binding"/>
    <property type="evidence" value="ECO:0007669"/>
    <property type="project" value="UniProtKB-KW"/>
</dbReference>
<dbReference type="PANTHER" id="PTHR12629:SF0">
    <property type="entry name" value="DIPHOSPHOINOSITOL-POLYPHOSPHATE DIPHOSPHATASE"/>
    <property type="match status" value="1"/>
</dbReference>
<accession>A0A1Y5SRI0</accession>
<dbReference type="GO" id="GO:0008486">
    <property type="term" value="F:diphosphoinositol-polyphosphate diphosphatase activity"/>
    <property type="evidence" value="ECO:0007669"/>
    <property type="project" value="TreeGrafter"/>
</dbReference>
<keyword evidence="4" id="KW-0460">Magnesium</keyword>
<keyword evidence="7" id="KW-1185">Reference proteome</keyword>
<dbReference type="AlphaFoldDB" id="A0A1Y5SRI0"/>
<evidence type="ECO:0000313" key="7">
    <source>
        <dbReference type="Proteomes" id="UP000193900"/>
    </source>
</evidence>
<organism evidence="6 7">
    <name type="scientific">Roseisalinus antarcticus</name>
    <dbReference type="NCBI Taxonomy" id="254357"/>
    <lineage>
        <taxon>Bacteria</taxon>
        <taxon>Pseudomonadati</taxon>
        <taxon>Pseudomonadota</taxon>
        <taxon>Alphaproteobacteria</taxon>
        <taxon>Rhodobacterales</taxon>
        <taxon>Roseobacteraceae</taxon>
        <taxon>Roseisalinus</taxon>
    </lineage>
</organism>
<keyword evidence="3" id="KW-0378">Hydrolase</keyword>
<sequence>MDKPKDKSAAMSIQTPIQRPLQNTGKAKTEPRAQFAVLPWRLEPAKSGGKSGEKIRICLVTSRGTRRWILPKGWPMGNLTPARAAEIEAWEEAGLRGIISPQPIGLYSYRKRLDNGDLPVIAVVYGMQVTSVAKVFPERAQRNRKWLSPRKAAARLDDDELAHIVRHFDPRNRLG</sequence>
<feature type="region of interest" description="Disordered" evidence="5">
    <location>
        <begin position="1"/>
        <end position="30"/>
    </location>
</feature>
<reference evidence="6 7" key="1">
    <citation type="submission" date="2017-03" db="EMBL/GenBank/DDBJ databases">
        <authorList>
            <person name="Afonso C.L."/>
            <person name="Miller P.J."/>
            <person name="Scott M.A."/>
            <person name="Spackman E."/>
            <person name="Goraichik I."/>
            <person name="Dimitrov K.M."/>
            <person name="Suarez D.L."/>
            <person name="Swayne D.E."/>
        </authorList>
    </citation>
    <scope>NUCLEOTIDE SEQUENCE [LARGE SCALE GENOMIC DNA]</scope>
    <source>
        <strain evidence="6 7">CECT 7023</strain>
    </source>
</reference>
<protein>
    <recommendedName>
        <fullName evidence="8">NUDIX domain protein</fullName>
    </recommendedName>
</protein>
<evidence type="ECO:0000256" key="2">
    <source>
        <dbReference type="ARBA" id="ARBA00022723"/>
    </source>
</evidence>
<dbReference type="GO" id="GO:1901907">
    <property type="term" value="P:diadenosine pentaphosphate catabolic process"/>
    <property type="evidence" value="ECO:0007669"/>
    <property type="project" value="TreeGrafter"/>
</dbReference>
<dbReference type="RefSeq" id="WP_306372483.1">
    <property type="nucleotide sequence ID" value="NZ_FWFZ01000008.1"/>
</dbReference>
<evidence type="ECO:0000256" key="3">
    <source>
        <dbReference type="ARBA" id="ARBA00022801"/>
    </source>
</evidence>
<evidence type="ECO:0000313" key="6">
    <source>
        <dbReference type="EMBL" id="SLN46621.1"/>
    </source>
</evidence>
<dbReference type="PANTHER" id="PTHR12629">
    <property type="entry name" value="DIPHOSPHOINOSITOL POLYPHOSPHATE PHOSPHOHYDROLASE"/>
    <property type="match status" value="1"/>
</dbReference>
<evidence type="ECO:0000256" key="1">
    <source>
        <dbReference type="ARBA" id="ARBA00001946"/>
    </source>
</evidence>
<dbReference type="InterPro" id="IPR015797">
    <property type="entry name" value="NUDIX_hydrolase-like_dom_sf"/>
</dbReference>
<evidence type="ECO:0008006" key="8">
    <source>
        <dbReference type="Google" id="ProtNLM"/>
    </source>
</evidence>
<dbReference type="Gene3D" id="3.90.79.10">
    <property type="entry name" value="Nucleoside Triphosphate Pyrophosphohydrolase"/>
    <property type="match status" value="1"/>
</dbReference>
<keyword evidence="2" id="KW-0479">Metal-binding</keyword>
<evidence type="ECO:0000256" key="4">
    <source>
        <dbReference type="ARBA" id="ARBA00022842"/>
    </source>
</evidence>
<dbReference type="GO" id="GO:0071543">
    <property type="term" value="P:diphosphoinositol polyphosphate metabolic process"/>
    <property type="evidence" value="ECO:0007669"/>
    <property type="project" value="TreeGrafter"/>
</dbReference>
<dbReference type="SUPFAM" id="SSF55811">
    <property type="entry name" value="Nudix"/>
    <property type="match status" value="1"/>
</dbReference>
<dbReference type="GO" id="GO:1901909">
    <property type="term" value="P:diadenosine hexaphosphate catabolic process"/>
    <property type="evidence" value="ECO:0007669"/>
    <property type="project" value="TreeGrafter"/>
</dbReference>
<name>A0A1Y5SRI0_9RHOB</name>